<evidence type="ECO:0008006" key="3">
    <source>
        <dbReference type="Google" id="ProtNLM"/>
    </source>
</evidence>
<keyword evidence="2" id="KW-1185">Reference proteome</keyword>
<evidence type="ECO:0000313" key="2">
    <source>
        <dbReference type="Proteomes" id="UP000054387"/>
    </source>
</evidence>
<dbReference type="RefSeq" id="WP_058580860.1">
    <property type="nucleotide sequence ID" value="NZ_LOPU01000016.1"/>
</dbReference>
<comment type="caution">
    <text evidence="1">The sequence shown here is derived from an EMBL/GenBank/DDBJ whole genome shotgun (WGS) entry which is preliminary data.</text>
</comment>
<dbReference type="AlphaFoldDB" id="A0A0W1RCD5"/>
<evidence type="ECO:0000313" key="1">
    <source>
        <dbReference type="EMBL" id="KTG11061.1"/>
    </source>
</evidence>
<sequence>MEQTITFTERDEGKRVVDATGTEAGRVVDVRHGTAYVDPDPSVFETLKAKLGWETADEASGAYPLQAAEVQEVTDDEVRLTRL</sequence>
<dbReference type="OrthoDB" id="229248at2157"/>
<accession>A0A0W1RCD5</accession>
<proteinExistence type="predicted"/>
<dbReference type="Proteomes" id="UP000054387">
    <property type="component" value="Unassembled WGS sequence"/>
</dbReference>
<name>A0A0W1RCD5_9EURY</name>
<protein>
    <recommendedName>
        <fullName evidence="3">PRC-barrel domain-containing protein</fullName>
    </recommendedName>
</protein>
<dbReference type="EMBL" id="LOPU01000016">
    <property type="protein sequence ID" value="KTG11061.1"/>
    <property type="molecule type" value="Genomic_DNA"/>
</dbReference>
<organism evidence="1 2">
    <name type="scientific">Haloprofundus marisrubri</name>
    <dbReference type="NCBI Taxonomy" id="1514971"/>
    <lineage>
        <taxon>Archaea</taxon>
        <taxon>Methanobacteriati</taxon>
        <taxon>Methanobacteriota</taxon>
        <taxon>Stenosarchaea group</taxon>
        <taxon>Halobacteria</taxon>
        <taxon>Halobacteriales</taxon>
        <taxon>Haloferacaceae</taxon>
        <taxon>Haloprofundus</taxon>
    </lineage>
</organism>
<reference evidence="1 2" key="1">
    <citation type="submission" date="2015-12" db="EMBL/GenBank/DDBJ databases">
        <title>Haloprofundus marisrubri gen. nov., sp. nov., an extremely halophilic archaeon isolated from the Discovery deep brine-seawater interface in the Red Sea.</title>
        <authorList>
            <person name="Zhang G."/>
            <person name="Stingl U."/>
            <person name="Rashid M."/>
        </authorList>
    </citation>
    <scope>NUCLEOTIDE SEQUENCE [LARGE SCALE GENOMIC DNA]</scope>
    <source>
        <strain evidence="1 2">SB9</strain>
    </source>
</reference>
<gene>
    <name evidence="1" type="ORF">AUR64_07040</name>
</gene>